<dbReference type="InterPro" id="IPR042197">
    <property type="entry name" value="Apaf_helical"/>
</dbReference>
<evidence type="ECO:0000259" key="1">
    <source>
        <dbReference type="Pfam" id="PF00931"/>
    </source>
</evidence>
<dbReference type="Gene3D" id="1.10.8.430">
    <property type="entry name" value="Helical domain of apoptotic protease-activating factors"/>
    <property type="match status" value="1"/>
</dbReference>
<dbReference type="GO" id="GO:0006952">
    <property type="term" value="P:defense response"/>
    <property type="evidence" value="ECO:0007669"/>
    <property type="project" value="InterPro"/>
</dbReference>
<feature type="domain" description="NB-ARC" evidence="1">
    <location>
        <begin position="1"/>
        <end position="148"/>
    </location>
</feature>
<protein>
    <recommendedName>
        <fullName evidence="1">NB-ARC domain-containing protein</fullName>
    </recommendedName>
</protein>
<dbReference type="Pfam" id="PF00931">
    <property type="entry name" value="NB-ARC"/>
    <property type="match status" value="1"/>
</dbReference>
<dbReference type="SUPFAM" id="SSF52540">
    <property type="entry name" value="P-loop containing nucleoside triphosphate hydrolases"/>
    <property type="match status" value="1"/>
</dbReference>
<dbReference type="EMBL" id="MTKT01002229">
    <property type="protein sequence ID" value="OWM80255.1"/>
    <property type="molecule type" value="Genomic_DNA"/>
</dbReference>
<dbReference type="AlphaFoldDB" id="A0A218X4U6"/>
<reference evidence="3" key="1">
    <citation type="journal article" date="2017" name="Plant J.">
        <title>The pomegranate (Punica granatum L.) genome and the genomics of punicalagin biosynthesis.</title>
        <authorList>
            <person name="Qin G."/>
            <person name="Xu C."/>
            <person name="Ming R."/>
            <person name="Tang H."/>
            <person name="Guyot R."/>
            <person name="Kramer E.M."/>
            <person name="Hu Y."/>
            <person name="Yi X."/>
            <person name="Qi Y."/>
            <person name="Xu X."/>
            <person name="Gao Z."/>
            <person name="Pan H."/>
            <person name="Jian J."/>
            <person name="Tian Y."/>
            <person name="Yue Z."/>
            <person name="Xu Y."/>
        </authorList>
    </citation>
    <scope>NUCLEOTIDE SEQUENCE [LARGE SCALE GENOMIC DNA]</scope>
    <source>
        <strain evidence="3">cv. Dabenzi</strain>
    </source>
</reference>
<evidence type="ECO:0000313" key="2">
    <source>
        <dbReference type="EMBL" id="OWM80255.1"/>
    </source>
</evidence>
<dbReference type="PANTHER" id="PTHR11017">
    <property type="entry name" value="LEUCINE-RICH REPEAT-CONTAINING PROTEIN"/>
    <property type="match status" value="1"/>
</dbReference>
<dbReference type="PRINTS" id="PR00364">
    <property type="entry name" value="DISEASERSIST"/>
</dbReference>
<dbReference type="InterPro" id="IPR002182">
    <property type="entry name" value="NB-ARC"/>
</dbReference>
<sequence length="205" mass="23305">MGGIGKTTLAKFVYNQIVDNFESCSFLKDIQEMSRHHTGLQNLQSQLVSDIIRREQQAYANVEEGINVLRERLCHKKVLILLDDVDHINQIKALAADVGWFGRGSRIIITTREKGVLDQFKVQDLYEVALLEEGHALELFCMHAFRDKSPRPDLAEEALQIVNITGRIPLALEVMGSFLSVYGGRKDMWHATIEKLKIKLDMVDV</sequence>
<name>A0A218X4U6_PUNGR</name>
<accession>A0A218X4U6</accession>
<gene>
    <name evidence="2" type="ORF">CDL15_Pgr019535</name>
</gene>
<dbReference type="InterPro" id="IPR027417">
    <property type="entry name" value="P-loop_NTPase"/>
</dbReference>
<dbReference type="PANTHER" id="PTHR11017:SF570">
    <property type="entry name" value="DISEASE RESISTANCE PROTEIN (TIR-NBS CLASS)-RELATED"/>
    <property type="match status" value="1"/>
</dbReference>
<proteinExistence type="predicted"/>
<dbReference type="Gene3D" id="3.40.50.300">
    <property type="entry name" value="P-loop containing nucleotide triphosphate hydrolases"/>
    <property type="match status" value="1"/>
</dbReference>
<dbReference type="Proteomes" id="UP000197138">
    <property type="component" value="Unassembled WGS sequence"/>
</dbReference>
<comment type="caution">
    <text evidence="2">The sequence shown here is derived from an EMBL/GenBank/DDBJ whole genome shotgun (WGS) entry which is preliminary data.</text>
</comment>
<evidence type="ECO:0000313" key="3">
    <source>
        <dbReference type="Proteomes" id="UP000197138"/>
    </source>
</evidence>
<dbReference type="InterPro" id="IPR044974">
    <property type="entry name" value="Disease_R_plants"/>
</dbReference>
<dbReference type="GO" id="GO:0043531">
    <property type="term" value="F:ADP binding"/>
    <property type="evidence" value="ECO:0007669"/>
    <property type="project" value="InterPro"/>
</dbReference>
<organism evidence="2 3">
    <name type="scientific">Punica granatum</name>
    <name type="common">Pomegranate</name>
    <dbReference type="NCBI Taxonomy" id="22663"/>
    <lineage>
        <taxon>Eukaryota</taxon>
        <taxon>Viridiplantae</taxon>
        <taxon>Streptophyta</taxon>
        <taxon>Embryophyta</taxon>
        <taxon>Tracheophyta</taxon>
        <taxon>Spermatophyta</taxon>
        <taxon>Magnoliopsida</taxon>
        <taxon>eudicotyledons</taxon>
        <taxon>Gunneridae</taxon>
        <taxon>Pentapetalae</taxon>
        <taxon>rosids</taxon>
        <taxon>malvids</taxon>
        <taxon>Myrtales</taxon>
        <taxon>Lythraceae</taxon>
        <taxon>Punica</taxon>
    </lineage>
</organism>